<organism evidence="8 9">
    <name type="scientific">Methanobrevibacter millerae</name>
    <dbReference type="NCBI Taxonomy" id="230361"/>
    <lineage>
        <taxon>Archaea</taxon>
        <taxon>Methanobacteriati</taxon>
        <taxon>Methanobacteriota</taxon>
        <taxon>Methanomada group</taxon>
        <taxon>Methanobacteria</taxon>
        <taxon>Methanobacteriales</taxon>
        <taxon>Methanobacteriaceae</taxon>
        <taxon>Methanobrevibacter</taxon>
    </lineage>
</organism>
<keyword evidence="5" id="KW-0560">Oxidoreductase</keyword>
<comment type="similarity">
    <text evidence="2">Belongs to the isocitrate and isopropylmalate dehydrogenases family.</text>
</comment>
<dbReference type="FunFam" id="3.40.718.10:FF:000019">
    <property type="entry name" value="Homoisocitrate dehydrogenase"/>
    <property type="match status" value="1"/>
</dbReference>
<sequence length="337" mass="36573">MSTSKTKENKYKIAIVPGDGIGSEVMEATISVLNELDIDFDYIYGEAGDACLEKTGTALPQETIDIVRNSDACLFGAAGETAADVIVKLRQEMKMFANLRPVKSYPNTNALSENIDFMIVRENTEGLYIADKEEFTDEGAIAKRVITREAEERIIDYAFQYAKDNGKSKVTGVHKANVLKKSDGLFKDIFYEVGEKYPDIEKEDFYVDATAMYLITQPENFEVIVTTNLFGDILSDEGAGLVGGLGLIPSANIGNDGALFEPVHGSAPDIAGKGIANPIAMMLSAVMMLRYLGENESADKLDSAILKVLTEAKVLTGDLSGSATTMEVADEIKNLIK</sequence>
<reference evidence="8" key="1">
    <citation type="submission" date="2019-04" db="EMBL/GenBank/DDBJ databases">
        <title>Evolution of Biomass-Degrading Anaerobic Consortia Revealed by Metagenomics.</title>
        <authorList>
            <person name="Peng X."/>
        </authorList>
    </citation>
    <scope>NUCLEOTIDE SEQUENCE</scope>
    <source>
        <strain evidence="8">SIG12</strain>
    </source>
</reference>
<evidence type="ECO:0000313" key="9">
    <source>
        <dbReference type="Proteomes" id="UP000762703"/>
    </source>
</evidence>
<comment type="caution">
    <text evidence="8">The sequence shown here is derived from an EMBL/GenBank/DDBJ whole genome shotgun (WGS) entry which is preliminary data.</text>
</comment>
<evidence type="ECO:0000313" key="8">
    <source>
        <dbReference type="EMBL" id="MBE6504794.1"/>
    </source>
</evidence>
<keyword evidence="6" id="KW-0520">NAD</keyword>
<evidence type="ECO:0000256" key="5">
    <source>
        <dbReference type="ARBA" id="ARBA00023002"/>
    </source>
</evidence>
<evidence type="ECO:0000256" key="6">
    <source>
        <dbReference type="ARBA" id="ARBA00023027"/>
    </source>
</evidence>
<dbReference type="PANTHER" id="PTHR11835">
    <property type="entry name" value="DECARBOXYLATING DEHYDROGENASES-ISOCITRATE, ISOPROPYLMALATE, TARTRATE"/>
    <property type="match status" value="1"/>
</dbReference>
<proteinExistence type="inferred from homology"/>
<dbReference type="GO" id="GO:0006099">
    <property type="term" value="P:tricarboxylic acid cycle"/>
    <property type="evidence" value="ECO:0007669"/>
    <property type="project" value="TreeGrafter"/>
</dbReference>
<comment type="cofactor">
    <cofactor evidence="1">
        <name>Mg(2+)</name>
        <dbReference type="ChEBI" id="CHEBI:18420"/>
    </cofactor>
</comment>
<dbReference type="GO" id="GO:0019298">
    <property type="term" value="P:coenzyme B biosynthetic process"/>
    <property type="evidence" value="ECO:0007669"/>
    <property type="project" value="UniProtKB-ARBA"/>
</dbReference>
<dbReference type="GO" id="GO:0006102">
    <property type="term" value="P:isocitrate metabolic process"/>
    <property type="evidence" value="ECO:0007669"/>
    <property type="project" value="TreeGrafter"/>
</dbReference>
<dbReference type="GO" id="GO:0009098">
    <property type="term" value="P:L-leucine biosynthetic process"/>
    <property type="evidence" value="ECO:0007669"/>
    <property type="project" value="InterPro"/>
</dbReference>
<evidence type="ECO:0000256" key="1">
    <source>
        <dbReference type="ARBA" id="ARBA00001946"/>
    </source>
</evidence>
<keyword evidence="4" id="KW-0460">Magnesium</keyword>
<dbReference type="Gene3D" id="3.40.718.10">
    <property type="entry name" value="Isopropylmalate Dehydrogenase"/>
    <property type="match status" value="1"/>
</dbReference>
<dbReference type="GO" id="GO:0003862">
    <property type="term" value="F:3-isopropylmalate dehydrogenase activity"/>
    <property type="evidence" value="ECO:0007669"/>
    <property type="project" value="InterPro"/>
</dbReference>
<name>A0A8T3VKV4_9EURY</name>
<dbReference type="InterPro" id="IPR011828">
    <property type="entry name" value="LEU3_arc"/>
</dbReference>
<keyword evidence="3" id="KW-0479">Metal-binding</keyword>
<feature type="domain" description="Isopropylmalate dehydrogenase-like" evidence="7">
    <location>
        <begin position="12"/>
        <end position="332"/>
    </location>
</feature>
<dbReference type="GO" id="GO:0004449">
    <property type="term" value="F:isocitrate dehydrogenase (NAD+) activity"/>
    <property type="evidence" value="ECO:0007669"/>
    <property type="project" value="TreeGrafter"/>
</dbReference>
<dbReference type="InterPro" id="IPR019818">
    <property type="entry name" value="IsoCit/isopropylmalate_DH_CS"/>
</dbReference>
<evidence type="ECO:0000256" key="3">
    <source>
        <dbReference type="ARBA" id="ARBA00022723"/>
    </source>
</evidence>
<dbReference type="Proteomes" id="UP000762703">
    <property type="component" value="Unassembled WGS sequence"/>
</dbReference>
<dbReference type="AlphaFoldDB" id="A0A8T3VKV4"/>
<dbReference type="SUPFAM" id="SSF53659">
    <property type="entry name" value="Isocitrate/Isopropylmalate dehydrogenase-like"/>
    <property type="match status" value="1"/>
</dbReference>
<dbReference type="EMBL" id="SUTE01000030">
    <property type="protein sequence ID" value="MBE6504794.1"/>
    <property type="molecule type" value="Genomic_DNA"/>
</dbReference>
<evidence type="ECO:0000259" key="7">
    <source>
        <dbReference type="SMART" id="SM01329"/>
    </source>
</evidence>
<protein>
    <submittedName>
        <fullName evidence="8">NAD-dependent isocitrate dehydrogenase</fullName>
    </submittedName>
</protein>
<evidence type="ECO:0000256" key="2">
    <source>
        <dbReference type="ARBA" id="ARBA00007769"/>
    </source>
</evidence>
<dbReference type="PROSITE" id="PS00470">
    <property type="entry name" value="IDH_IMDH"/>
    <property type="match status" value="1"/>
</dbReference>
<accession>A0A8T3VKV4</accession>
<dbReference type="Pfam" id="PF00180">
    <property type="entry name" value="Iso_dh"/>
    <property type="match status" value="1"/>
</dbReference>
<dbReference type="InterPro" id="IPR024084">
    <property type="entry name" value="IsoPropMal-DH-like_dom"/>
</dbReference>
<dbReference type="SMART" id="SM01329">
    <property type="entry name" value="Iso_dh"/>
    <property type="match status" value="1"/>
</dbReference>
<dbReference type="NCBIfam" id="TIGR02088">
    <property type="entry name" value="LEU3_arch"/>
    <property type="match status" value="1"/>
</dbReference>
<dbReference type="RefSeq" id="WP_303736438.1">
    <property type="nucleotide sequence ID" value="NZ_SUTE01000030.1"/>
</dbReference>
<evidence type="ECO:0000256" key="4">
    <source>
        <dbReference type="ARBA" id="ARBA00022842"/>
    </source>
</evidence>
<dbReference type="GO" id="GO:0000287">
    <property type="term" value="F:magnesium ion binding"/>
    <property type="evidence" value="ECO:0007669"/>
    <property type="project" value="InterPro"/>
</dbReference>
<gene>
    <name evidence="8" type="ORF">E7Z73_03480</name>
</gene>
<dbReference type="PANTHER" id="PTHR11835:SF34">
    <property type="entry name" value="ISOCITRATE DEHYDROGENASE [NAD] SUBUNIT ALPHA, MITOCHONDRIAL"/>
    <property type="match status" value="1"/>
</dbReference>
<dbReference type="GO" id="GO:0051287">
    <property type="term" value="F:NAD binding"/>
    <property type="evidence" value="ECO:0007669"/>
    <property type="project" value="InterPro"/>
</dbReference>